<organism evidence="2 3">
    <name type="scientific">Planoprotostelium fungivorum</name>
    <dbReference type="NCBI Taxonomy" id="1890364"/>
    <lineage>
        <taxon>Eukaryota</taxon>
        <taxon>Amoebozoa</taxon>
        <taxon>Evosea</taxon>
        <taxon>Variosea</taxon>
        <taxon>Cavosteliida</taxon>
        <taxon>Cavosteliaceae</taxon>
        <taxon>Planoprotostelium</taxon>
    </lineage>
</organism>
<dbReference type="Proteomes" id="UP000241769">
    <property type="component" value="Unassembled WGS sequence"/>
</dbReference>
<feature type="compositionally biased region" description="Basic and acidic residues" evidence="1">
    <location>
        <begin position="111"/>
        <end position="124"/>
    </location>
</feature>
<evidence type="ECO:0000256" key="1">
    <source>
        <dbReference type="SAM" id="MobiDB-lite"/>
    </source>
</evidence>
<proteinExistence type="predicted"/>
<dbReference type="InParanoid" id="A0A2P6MUJ9"/>
<evidence type="ECO:0000313" key="3">
    <source>
        <dbReference type="Proteomes" id="UP000241769"/>
    </source>
</evidence>
<name>A0A2P6MUJ9_9EUKA</name>
<dbReference type="EMBL" id="MDYQ01000395">
    <property type="protein sequence ID" value="PRP75354.1"/>
    <property type="molecule type" value="Genomic_DNA"/>
</dbReference>
<dbReference type="AlphaFoldDB" id="A0A2P6MUJ9"/>
<evidence type="ECO:0000313" key="2">
    <source>
        <dbReference type="EMBL" id="PRP75354.1"/>
    </source>
</evidence>
<gene>
    <name evidence="2" type="ORF">PROFUN_05665</name>
</gene>
<reference evidence="2 3" key="1">
    <citation type="journal article" date="2018" name="Genome Biol. Evol.">
        <title>Multiple Roots of Fruiting Body Formation in Amoebozoa.</title>
        <authorList>
            <person name="Hillmann F."/>
            <person name="Forbes G."/>
            <person name="Novohradska S."/>
            <person name="Ferling I."/>
            <person name="Riege K."/>
            <person name="Groth M."/>
            <person name="Westermann M."/>
            <person name="Marz M."/>
            <person name="Spaller T."/>
            <person name="Winckler T."/>
            <person name="Schaap P."/>
            <person name="Glockner G."/>
        </authorList>
    </citation>
    <scope>NUCLEOTIDE SEQUENCE [LARGE SCALE GENOMIC DNA]</scope>
    <source>
        <strain evidence="2 3">Jena</strain>
    </source>
</reference>
<protein>
    <submittedName>
        <fullName evidence="2">Uncharacterized protein</fullName>
    </submittedName>
</protein>
<keyword evidence="3" id="KW-1185">Reference proteome</keyword>
<comment type="caution">
    <text evidence="2">The sequence shown here is derived from an EMBL/GenBank/DDBJ whole genome shotgun (WGS) entry which is preliminary data.</text>
</comment>
<sequence>MEVLKRKHSEADAADDMEKLLAGDSNTTFIDLTHLLQLSEFTDQLSGDDLMLLERVSKGMWVVIAGTESFQRVWKQKCECFGWPFPQFNFRVAYPLPTALYSSSEEEKDEEHDPRNKDHEEKEEKDDINYRIVYYERRQPFYPHLIDAPFRKLLAGLSNDLPEALRCSAETPLPPLSSSDVTQKERIASLCQIFLHFSVFDTFAREDIHVETKSRLRSACRNDSVKMIHEHFRWHDNFYDQTLLEDECGGYHLGEDCRGVYCHYRELDSLAKLFERMIPLIRGRVGDTRRENGISGAPWIV</sequence>
<feature type="region of interest" description="Disordered" evidence="1">
    <location>
        <begin position="102"/>
        <end position="124"/>
    </location>
</feature>
<accession>A0A2P6MUJ9</accession>